<name>A0ABX3EUE8_9BACL</name>
<accession>A0ABX3EUE8</accession>
<evidence type="ECO:0000313" key="2">
    <source>
        <dbReference type="EMBL" id="OKP91832.1"/>
    </source>
</evidence>
<keyword evidence="3" id="KW-1185">Reference proteome</keyword>
<evidence type="ECO:0000256" key="1">
    <source>
        <dbReference type="SAM" id="Phobius"/>
    </source>
</evidence>
<reference evidence="2 3" key="1">
    <citation type="submission" date="2016-03" db="EMBL/GenBank/DDBJ databases">
        <authorList>
            <person name="Sant'Anna F.H."/>
            <person name="Ambrosini A."/>
            <person name="Souza R."/>
            <person name="Bach E."/>
            <person name="Fernandes G."/>
            <person name="Balsanelli E."/>
            <person name="Baura V.A."/>
            <person name="Souza E.M."/>
            <person name="Passaglia L."/>
        </authorList>
    </citation>
    <scope>NUCLEOTIDE SEQUENCE [LARGE SCALE GENOMIC DNA]</scope>
    <source>
        <strain evidence="2 3">P26E</strain>
    </source>
</reference>
<organism evidence="2 3">
    <name type="scientific">Paenibacillus helianthi</name>
    <dbReference type="NCBI Taxonomy" id="1349432"/>
    <lineage>
        <taxon>Bacteria</taxon>
        <taxon>Bacillati</taxon>
        <taxon>Bacillota</taxon>
        <taxon>Bacilli</taxon>
        <taxon>Bacillales</taxon>
        <taxon>Paenibacillaceae</taxon>
        <taxon>Paenibacillus</taxon>
    </lineage>
</organism>
<comment type="caution">
    <text evidence="2">The sequence shown here is derived from an EMBL/GenBank/DDBJ whole genome shotgun (WGS) entry which is preliminary data.</text>
</comment>
<dbReference type="RefSeq" id="WP_074106380.1">
    <property type="nucleotide sequence ID" value="NZ_LVWI01000001.1"/>
</dbReference>
<feature type="transmembrane region" description="Helical" evidence="1">
    <location>
        <begin position="83"/>
        <end position="103"/>
    </location>
</feature>
<evidence type="ECO:0008006" key="4">
    <source>
        <dbReference type="Google" id="ProtNLM"/>
    </source>
</evidence>
<keyword evidence="1" id="KW-0812">Transmembrane</keyword>
<feature type="transmembrane region" description="Helical" evidence="1">
    <location>
        <begin position="36"/>
        <end position="63"/>
    </location>
</feature>
<keyword evidence="1" id="KW-1133">Transmembrane helix</keyword>
<gene>
    <name evidence="2" type="ORF">A3844_01585</name>
</gene>
<proteinExistence type="predicted"/>
<dbReference type="Proteomes" id="UP000186058">
    <property type="component" value="Unassembled WGS sequence"/>
</dbReference>
<sequence>MGFIDGLLLVLYVIAIVTALYILVKHRAYFHERFRKGVVSVFMLAMLFFLVAYTFKMIIVLLIRASAVFGFASLELSAWLLEGWTIAQIGTTGGLIVLAWLTWTGRYDQFVKLRNFDRKIEEDAKQDDQK</sequence>
<keyword evidence="1" id="KW-0472">Membrane</keyword>
<protein>
    <recommendedName>
        <fullName evidence="4">DUF2304 domain-containing protein</fullName>
    </recommendedName>
</protein>
<evidence type="ECO:0000313" key="3">
    <source>
        <dbReference type="Proteomes" id="UP000186058"/>
    </source>
</evidence>
<feature type="transmembrane region" description="Helical" evidence="1">
    <location>
        <begin position="6"/>
        <end position="24"/>
    </location>
</feature>
<dbReference type="EMBL" id="LVWI01000001">
    <property type="protein sequence ID" value="OKP91832.1"/>
    <property type="molecule type" value="Genomic_DNA"/>
</dbReference>